<proteinExistence type="predicted"/>
<organism evidence="2 3">
    <name type="scientific">Olpidium bornovanus</name>
    <dbReference type="NCBI Taxonomy" id="278681"/>
    <lineage>
        <taxon>Eukaryota</taxon>
        <taxon>Fungi</taxon>
        <taxon>Fungi incertae sedis</taxon>
        <taxon>Olpidiomycota</taxon>
        <taxon>Olpidiomycotina</taxon>
        <taxon>Olpidiomycetes</taxon>
        <taxon>Olpidiales</taxon>
        <taxon>Olpidiaceae</taxon>
        <taxon>Olpidium</taxon>
    </lineage>
</organism>
<dbReference type="AlphaFoldDB" id="A0A8H7ZWT9"/>
<keyword evidence="3" id="KW-1185">Reference proteome</keyword>
<sequence>MLTPGNGIRREEGSGGDHKRIDHDGQGAHNFSKGGHVFFEDFFDPVLHDFNSVIAILATWVDDLILAGPIQPVFIDLERAAHARFPLTCSGALSSVLGMQQCTSRNVTTRKRCLIILIMLMPIRGVSRLTLQQRPATATPYDAEAGSSLGFRRKEEQSGLPADDPLKGLSTEPLCYSAVEPHDALWLKQMEDIIGVAEPVPLRIDKQGTIYITQDTRQVNKRSKHIENRIRTGRKLVAGSIVRWGRVVDINAYTYARSLAALLAEPGPTALRGRRRTYSRTRDSLSRPFGTVRDGLYIMGETGPARKSNFGGYGEFPPPPPVCGTKHLGVSERASERLEPKEIKADECTMEGGDGGRRAAETALRGSERCRVSTSFWFVL</sequence>
<dbReference type="Proteomes" id="UP000673691">
    <property type="component" value="Unassembled WGS sequence"/>
</dbReference>
<reference evidence="2 3" key="1">
    <citation type="journal article" name="Sci. Rep.">
        <title>Genome-scale phylogenetic analyses confirm Olpidium as the closest living zoosporic fungus to the non-flagellated, terrestrial fungi.</title>
        <authorList>
            <person name="Chang Y."/>
            <person name="Rochon D."/>
            <person name="Sekimoto S."/>
            <person name="Wang Y."/>
            <person name="Chovatia M."/>
            <person name="Sandor L."/>
            <person name="Salamov A."/>
            <person name="Grigoriev I.V."/>
            <person name="Stajich J.E."/>
            <person name="Spatafora J.W."/>
        </authorList>
    </citation>
    <scope>NUCLEOTIDE SEQUENCE [LARGE SCALE GENOMIC DNA]</scope>
    <source>
        <strain evidence="2">S191</strain>
    </source>
</reference>
<gene>
    <name evidence="2" type="ORF">BJ554DRAFT_7063</name>
</gene>
<feature type="region of interest" description="Disordered" evidence="1">
    <location>
        <begin position="1"/>
        <end position="26"/>
    </location>
</feature>
<dbReference type="EMBL" id="JAEFCI010004620">
    <property type="protein sequence ID" value="KAG5460840.1"/>
    <property type="molecule type" value="Genomic_DNA"/>
</dbReference>
<accession>A0A8H7ZWT9</accession>
<evidence type="ECO:0000313" key="3">
    <source>
        <dbReference type="Proteomes" id="UP000673691"/>
    </source>
</evidence>
<evidence type="ECO:0000313" key="2">
    <source>
        <dbReference type="EMBL" id="KAG5460840.1"/>
    </source>
</evidence>
<protein>
    <submittedName>
        <fullName evidence="2">Uncharacterized protein</fullName>
    </submittedName>
</protein>
<name>A0A8H7ZWT9_9FUNG</name>
<feature type="compositionally biased region" description="Basic and acidic residues" evidence="1">
    <location>
        <begin position="8"/>
        <end position="26"/>
    </location>
</feature>
<comment type="caution">
    <text evidence="2">The sequence shown here is derived from an EMBL/GenBank/DDBJ whole genome shotgun (WGS) entry which is preliminary data.</text>
</comment>
<evidence type="ECO:0000256" key="1">
    <source>
        <dbReference type="SAM" id="MobiDB-lite"/>
    </source>
</evidence>